<evidence type="ECO:0000313" key="10">
    <source>
        <dbReference type="EMBL" id="CAD9350517.1"/>
    </source>
</evidence>
<dbReference type="SUPFAM" id="SSF55486">
    <property type="entry name" value="Metalloproteases ('zincins'), catalytic domain"/>
    <property type="match status" value="1"/>
</dbReference>
<comment type="similarity">
    <text evidence="2">Belongs to the peptidase M13 family.</text>
</comment>
<keyword evidence="4" id="KW-0479">Metal-binding</keyword>
<evidence type="ECO:0000256" key="7">
    <source>
        <dbReference type="ARBA" id="ARBA00023049"/>
    </source>
</evidence>
<evidence type="ECO:0008006" key="11">
    <source>
        <dbReference type="Google" id="ProtNLM"/>
    </source>
</evidence>
<accession>A0A7S1ZVW6</accession>
<dbReference type="InterPro" id="IPR018497">
    <property type="entry name" value="Peptidase_M13_C"/>
</dbReference>
<dbReference type="Pfam" id="PF05649">
    <property type="entry name" value="Peptidase_M13_N"/>
    <property type="match status" value="1"/>
</dbReference>
<evidence type="ECO:0000256" key="1">
    <source>
        <dbReference type="ARBA" id="ARBA00001947"/>
    </source>
</evidence>
<evidence type="ECO:0000256" key="3">
    <source>
        <dbReference type="ARBA" id="ARBA00022670"/>
    </source>
</evidence>
<name>A0A7S1ZVW6_9STRA</name>
<evidence type="ECO:0000259" key="8">
    <source>
        <dbReference type="Pfam" id="PF01431"/>
    </source>
</evidence>
<evidence type="ECO:0000256" key="5">
    <source>
        <dbReference type="ARBA" id="ARBA00022801"/>
    </source>
</evidence>
<reference evidence="10" key="1">
    <citation type="submission" date="2021-01" db="EMBL/GenBank/DDBJ databases">
        <authorList>
            <person name="Corre E."/>
            <person name="Pelletier E."/>
            <person name="Niang G."/>
            <person name="Scheremetjew M."/>
            <person name="Finn R."/>
            <person name="Kale V."/>
            <person name="Holt S."/>
            <person name="Cochrane G."/>
            <person name="Meng A."/>
            <person name="Brown T."/>
            <person name="Cohen L."/>
        </authorList>
    </citation>
    <scope>NUCLEOTIDE SEQUENCE</scope>
    <source>
        <strain evidence="10">Pop2</strain>
    </source>
</reference>
<dbReference type="PANTHER" id="PTHR11733:SF167">
    <property type="entry name" value="FI17812P1-RELATED"/>
    <property type="match status" value="1"/>
</dbReference>
<gene>
    <name evidence="10" type="ORF">DBRI1063_LOCUS21496</name>
</gene>
<dbReference type="GO" id="GO:0016485">
    <property type="term" value="P:protein processing"/>
    <property type="evidence" value="ECO:0007669"/>
    <property type="project" value="TreeGrafter"/>
</dbReference>
<keyword evidence="3" id="KW-0645">Protease</keyword>
<dbReference type="Pfam" id="PF01431">
    <property type="entry name" value="Peptidase_M13"/>
    <property type="match status" value="1"/>
</dbReference>
<dbReference type="GO" id="GO:0046872">
    <property type="term" value="F:metal ion binding"/>
    <property type="evidence" value="ECO:0007669"/>
    <property type="project" value="UniProtKB-KW"/>
</dbReference>
<sequence length="507" mass="57249">MPDRDYYFDEDKEEKRVEYKKHIATMFTLLDDVTATEPTEEAMSAANDVYNLELSLAEAHMTKTENRDPEATYNKMSIAEFAERCGGGSFDFSSFLKGATGKSADELGDINVRNIASLAKVAEVASSVDPAALSHYLKWHALHSCGKYLSKVFVMEDFRFYEKVLAGTDEIKPRWKRAMAFTESALGEALGQIYCAKYFDESSKAKALAIVESVRQALEERLGEVDWIKSESTREAALDKMSRFGVKIGYPDKWIDYTSLKVENGDHFLAMIFKSRAFDLARTVKEMNAPTDKDKWFMTPQTVNAYYHPSLNEIVFPAAFLQPPFFSVDVDDAINYGAMGAVIGHEMTHGFDDKGRKFNADGNMVDWWTKADSDEYEGRVKVMVEQANAYEVHGQSVQGKLTCGENIADLGGLRLAYRALKARPGFENSPIIDGFTQTQRFFLSWAQCWRQNITKERSLQLLTLDPHGPNEMRCNGPLSNIPEFLVAFDIPDDSPMFKPVEARADIW</sequence>
<dbReference type="AlphaFoldDB" id="A0A7S1ZVW6"/>
<keyword evidence="6" id="KW-0862">Zinc</keyword>
<comment type="cofactor">
    <cofactor evidence="1">
        <name>Zn(2+)</name>
        <dbReference type="ChEBI" id="CHEBI:29105"/>
    </cofactor>
</comment>
<dbReference type="GO" id="GO:0005886">
    <property type="term" value="C:plasma membrane"/>
    <property type="evidence" value="ECO:0007669"/>
    <property type="project" value="TreeGrafter"/>
</dbReference>
<proteinExistence type="inferred from homology"/>
<keyword evidence="5" id="KW-0378">Hydrolase</keyword>
<feature type="domain" description="Peptidase M13 C-terminal" evidence="8">
    <location>
        <begin position="304"/>
        <end position="498"/>
    </location>
</feature>
<dbReference type="InterPro" id="IPR008753">
    <property type="entry name" value="Peptidase_M13_N"/>
</dbReference>
<dbReference type="CDD" id="cd08662">
    <property type="entry name" value="M13"/>
    <property type="match status" value="1"/>
</dbReference>
<dbReference type="PANTHER" id="PTHR11733">
    <property type="entry name" value="ZINC METALLOPROTEASE FAMILY M13 NEPRILYSIN-RELATED"/>
    <property type="match status" value="1"/>
</dbReference>
<dbReference type="InterPro" id="IPR000718">
    <property type="entry name" value="Peptidase_M13"/>
</dbReference>
<keyword evidence="7" id="KW-0482">Metalloprotease</keyword>
<evidence type="ECO:0000256" key="4">
    <source>
        <dbReference type="ARBA" id="ARBA00022723"/>
    </source>
</evidence>
<evidence type="ECO:0000256" key="6">
    <source>
        <dbReference type="ARBA" id="ARBA00022833"/>
    </source>
</evidence>
<protein>
    <recommendedName>
        <fullName evidence="11">Peptidase M13 C-terminal domain-containing protein</fullName>
    </recommendedName>
</protein>
<feature type="domain" description="Peptidase M13 N-terminal" evidence="9">
    <location>
        <begin position="1"/>
        <end position="251"/>
    </location>
</feature>
<organism evidence="10">
    <name type="scientific">Ditylum brightwellii</name>
    <dbReference type="NCBI Taxonomy" id="49249"/>
    <lineage>
        <taxon>Eukaryota</taxon>
        <taxon>Sar</taxon>
        <taxon>Stramenopiles</taxon>
        <taxon>Ochrophyta</taxon>
        <taxon>Bacillariophyta</taxon>
        <taxon>Mediophyceae</taxon>
        <taxon>Lithodesmiophycidae</taxon>
        <taxon>Lithodesmiales</taxon>
        <taxon>Lithodesmiaceae</taxon>
        <taxon>Ditylum</taxon>
    </lineage>
</organism>
<evidence type="ECO:0000259" key="9">
    <source>
        <dbReference type="Pfam" id="PF05649"/>
    </source>
</evidence>
<dbReference type="EMBL" id="HBGN01033277">
    <property type="protein sequence ID" value="CAD9350517.1"/>
    <property type="molecule type" value="Transcribed_RNA"/>
</dbReference>
<dbReference type="PROSITE" id="PS51885">
    <property type="entry name" value="NEPRILYSIN"/>
    <property type="match status" value="1"/>
</dbReference>
<dbReference type="Gene3D" id="3.40.390.10">
    <property type="entry name" value="Collagenase (Catalytic Domain)"/>
    <property type="match status" value="1"/>
</dbReference>
<dbReference type="PRINTS" id="PR00786">
    <property type="entry name" value="NEPRILYSIN"/>
</dbReference>
<dbReference type="GO" id="GO:0004222">
    <property type="term" value="F:metalloendopeptidase activity"/>
    <property type="evidence" value="ECO:0007669"/>
    <property type="project" value="InterPro"/>
</dbReference>
<evidence type="ECO:0000256" key="2">
    <source>
        <dbReference type="ARBA" id="ARBA00007357"/>
    </source>
</evidence>
<dbReference type="InterPro" id="IPR024079">
    <property type="entry name" value="MetalloPept_cat_dom_sf"/>
</dbReference>